<dbReference type="RefSeq" id="WP_104984912.1">
    <property type="nucleotide sequence ID" value="NZ_CP012673.1"/>
</dbReference>
<sequence>MSDWFIGVGLGTESPPYDYTGSYREQTVTVDASPVQVDITTNPPLGVQEDTRIGILPIRRSINYVASLGGPDPSNTGVLSDDDITDLLTQARATSARWLEPLSYGLARWTVEVLPTVEDVPMVEQNHDGWVAELGGMRPDLDWPAIGEVSENADLYLGVFPVLRRGFHP</sequence>
<evidence type="ECO:0000313" key="2">
    <source>
        <dbReference type="Proteomes" id="UP000238348"/>
    </source>
</evidence>
<dbReference type="EMBL" id="CP012673">
    <property type="protein sequence ID" value="AUX46782.1"/>
    <property type="molecule type" value="Genomic_DNA"/>
</dbReference>
<accession>A0A2L0F5H0</accession>
<proteinExistence type="predicted"/>
<organism evidence="1 2">
    <name type="scientific">Sorangium cellulosum</name>
    <name type="common">Polyangium cellulosum</name>
    <dbReference type="NCBI Taxonomy" id="56"/>
    <lineage>
        <taxon>Bacteria</taxon>
        <taxon>Pseudomonadati</taxon>
        <taxon>Myxococcota</taxon>
        <taxon>Polyangia</taxon>
        <taxon>Polyangiales</taxon>
        <taxon>Polyangiaceae</taxon>
        <taxon>Sorangium</taxon>
    </lineage>
</organism>
<evidence type="ECO:0000313" key="1">
    <source>
        <dbReference type="EMBL" id="AUX46782.1"/>
    </source>
</evidence>
<dbReference type="AlphaFoldDB" id="A0A2L0F5H0"/>
<protein>
    <submittedName>
        <fullName evidence="1">Uncharacterized protein</fullName>
    </submittedName>
</protein>
<dbReference type="OrthoDB" id="5482752at2"/>
<reference evidence="1 2" key="1">
    <citation type="submission" date="2015-09" db="EMBL/GenBank/DDBJ databases">
        <title>Sorangium comparison.</title>
        <authorList>
            <person name="Zaburannyi N."/>
            <person name="Bunk B."/>
            <person name="Overmann J."/>
            <person name="Mueller R."/>
        </authorList>
    </citation>
    <scope>NUCLEOTIDE SEQUENCE [LARGE SCALE GENOMIC DNA]</scope>
    <source>
        <strain evidence="1 2">So ce26</strain>
    </source>
</reference>
<dbReference type="Proteomes" id="UP000238348">
    <property type="component" value="Chromosome"/>
</dbReference>
<gene>
    <name evidence="1" type="ORF">SOCE26_082910</name>
</gene>
<name>A0A2L0F5H0_SORCE</name>